<dbReference type="Pfam" id="PF02311">
    <property type="entry name" value="AraC_binding"/>
    <property type="match status" value="1"/>
</dbReference>
<gene>
    <name evidence="5" type="ORF">AVENP_1227</name>
</gene>
<keyword evidence="6" id="KW-1185">Reference proteome</keyword>
<dbReference type="PANTHER" id="PTHR46796:SF2">
    <property type="entry name" value="TRANSCRIPTIONAL REGULATORY PROTEIN"/>
    <property type="match status" value="1"/>
</dbReference>
<dbReference type="KEGG" id="avp:AVENP_1227"/>
<evidence type="ECO:0000313" key="6">
    <source>
        <dbReference type="Proteomes" id="UP000503482"/>
    </source>
</evidence>
<evidence type="ECO:0000259" key="4">
    <source>
        <dbReference type="PROSITE" id="PS01124"/>
    </source>
</evidence>
<keyword evidence="2" id="KW-0238">DNA-binding</keyword>
<evidence type="ECO:0000256" key="2">
    <source>
        <dbReference type="ARBA" id="ARBA00023125"/>
    </source>
</evidence>
<reference evidence="5 6" key="1">
    <citation type="submission" date="2020-05" db="EMBL/GenBank/DDBJ databases">
        <title>Complete genome sequencing of Campylobacter and Arcobacter type strains.</title>
        <authorList>
            <person name="Miller W.G."/>
            <person name="Yee E."/>
        </authorList>
    </citation>
    <scope>NUCLEOTIDE SEQUENCE [LARGE SCALE GENOMIC DNA]</scope>
    <source>
        <strain evidence="5 6">LMG 26156</strain>
    </source>
</reference>
<dbReference type="PROSITE" id="PS01124">
    <property type="entry name" value="HTH_ARAC_FAMILY_2"/>
    <property type="match status" value="1"/>
</dbReference>
<dbReference type="SUPFAM" id="SSF46689">
    <property type="entry name" value="Homeodomain-like"/>
    <property type="match status" value="1"/>
</dbReference>
<dbReference type="InterPro" id="IPR037923">
    <property type="entry name" value="HTH-like"/>
</dbReference>
<dbReference type="Proteomes" id="UP000503482">
    <property type="component" value="Chromosome"/>
</dbReference>
<dbReference type="RefSeq" id="WP_128358690.1">
    <property type="nucleotide sequence ID" value="NZ_CP053840.1"/>
</dbReference>
<evidence type="ECO:0000256" key="3">
    <source>
        <dbReference type="ARBA" id="ARBA00023163"/>
    </source>
</evidence>
<evidence type="ECO:0000313" key="5">
    <source>
        <dbReference type="EMBL" id="QKF66781.1"/>
    </source>
</evidence>
<dbReference type="PANTHER" id="PTHR46796">
    <property type="entry name" value="HTH-TYPE TRANSCRIPTIONAL ACTIVATOR RHAS-RELATED"/>
    <property type="match status" value="1"/>
</dbReference>
<evidence type="ECO:0000256" key="1">
    <source>
        <dbReference type="ARBA" id="ARBA00023015"/>
    </source>
</evidence>
<dbReference type="InterPro" id="IPR050204">
    <property type="entry name" value="AraC_XylS_family_regulators"/>
</dbReference>
<dbReference type="GO" id="GO:0003700">
    <property type="term" value="F:DNA-binding transcription factor activity"/>
    <property type="evidence" value="ECO:0007669"/>
    <property type="project" value="InterPro"/>
</dbReference>
<keyword evidence="3" id="KW-0804">Transcription</keyword>
<keyword evidence="1" id="KW-0805">Transcription regulation</keyword>
<dbReference type="InterPro" id="IPR018060">
    <property type="entry name" value="HTH_AraC"/>
</dbReference>
<dbReference type="AlphaFoldDB" id="A0AAE7B802"/>
<dbReference type="Pfam" id="PF12833">
    <property type="entry name" value="HTH_18"/>
    <property type="match status" value="1"/>
</dbReference>
<dbReference type="InterPro" id="IPR003313">
    <property type="entry name" value="AraC-bd"/>
</dbReference>
<organism evidence="5 6">
    <name type="scientific">Arcobacter venerupis</name>
    <dbReference type="NCBI Taxonomy" id="1054033"/>
    <lineage>
        <taxon>Bacteria</taxon>
        <taxon>Pseudomonadati</taxon>
        <taxon>Campylobacterota</taxon>
        <taxon>Epsilonproteobacteria</taxon>
        <taxon>Campylobacterales</taxon>
        <taxon>Arcobacteraceae</taxon>
        <taxon>Arcobacter</taxon>
    </lineage>
</organism>
<proteinExistence type="predicted"/>
<dbReference type="SMART" id="SM00342">
    <property type="entry name" value="HTH_ARAC"/>
    <property type="match status" value="1"/>
</dbReference>
<dbReference type="InterPro" id="IPR009057">
    <property type="entry name" value="Homeodomain-like_sf"/>
</dbReference>
<protein>
    <submittedName>
        <fullName evidence="5">Transcriptional regulator, AraC family</fullName>
    </submittedName>
</protein>
<sequence>MDKFIYKNRVDITALKAKMKKFSYKKHAHEEYALGVTLNGIQKYNLDGINQSSYKNGVMLFNPEQLHDGESGDNDESLDYIMLYIKPELFLEALGKKDIVKFSSSIVYNEKLKQDIINLSSAIFFEKDEALCNELLLNITDNFSTNDFILDYKKENLIVKKAKEMIYYELEDILNIDEIAKELNLNKFQFIRIFKTNTGITPYQFFLNCKVIHAKKYLEQTKDLYATVVEYRFTDLSHLNKHFKRVYGLTAYAYLLSLA</sequence>
<dbReference type="SUPFAM" id="SSF51215">
    <property type="entry name" value="Regulatory protein AraC"/>
    <property type="match status" value="1"/>
</dbReference>
<name>A0AAE7B802_9BACT</name>
<dbReference type="EMBL" id="CP053840">
    <property type="protein sequence ID" value="QKF66781.1"/>
    <property type="molecule type" value="Genomic_DNA"/>
</dbReference>
<accession>A0AAE7B802</accession>
<feature type="domain" description="HTH araC/xylS-type" evidence="4">
    <location>
        <begin position="160"/>
        <end position="257"/>
    </location>
</feature>
<dbReference type="Gene3D" id="1.10.10.60">
    <property type="entry name" value="Homeodomain-like"/>
    <property type="match status" value="1"/>
</dbReference>
<dbReference type="GO" id="GO:0043565">
    <property type="term" value="F:sequence-specific DNA binding"/>
    <property type="evidence" value="ECO:0007669"/>
    <property type="project" value="InterPro"/>
</dbReference>